<dbReference type="InterPro" id="IPR000209">
    <property type="entry name" value="Peptidase_S8/S53_dom"/>
</dbReference>
<evidence type="ECO:0000256" key="4">
    <source>
        <dbReference type="ARBA" id="ARBA00022825"/>
    </source>
</evidence>
<evidence type="ECO:0000256" key="5">
    <source>
        <dbReference type="PIRSR" id="PIRSR615500-1"/>
    </source>
</evidence>
<evidence type="ECO:0000256" key="7">
    <source>
        <dbReference type="SAM" id="Phobius"/>
    </source>
</evidence>
<proteinExistence type="inferred from homology"/>
<evidence type="ECO:0000256" key="3">
    <source>
        <dbReference type="ARBA" id="ARBA00022801"/>
    </source>
</evidence>
<reference evidence="9" key="1">
    <citation type="journal article" date="2019" name="bioRxiv">
        <title>The Genome of the Zebra Mussel, Dreissena polymorpha: A Resource for Invasive Species Research.</title>
        <authorList>
            <person name="McCartney M.A."/>
            <person name="Auch B."/>
            <person name="Kono T."/>
            <person name="Mallez S."/>
            <person name="Zhang Y."/>
            <person name="Obille A."/>
            <person name="Becker A."/>
            <person name="Abrahante J.E."/>
            <person name="Garbe J."/>
            <person name="Badalamenti J.P."/>
            <person name="Herman A."/>
            <person name="Mangelson H."/>
            <person name="Liachko I."/>
            <person name="Sullivan S."/>
            <person name="Sone E.D."/>
            <person name="Koren S."/>
            <person name="Silverstein K.A.T."/>
            <person name="Beckman K.B."/>
            <person name="Gohl D.M."/>
        </authorList>
    </citation>
    <scope>NUCLEOTIDE SEQUENCE</scope>
    <source>
        <strain evidence="9">Duluth1</strain>
        <tissue evidence="9">Whole animal</tissue>
    </source>
</reference>
<feature type="active site" description="Charge relay system" evidence="5 6">
    <location>
        <position position="334"/>
    </location>
</feature>
<protein>
    <recommendedName>
        <fullName evidence="8">P/Homo B domain-containing protein</fullName>
    </recommendedName>
</protein>
<evidence type="ECO:0000256" key="1">
    <source>
        <dbReference type="ARBA" id="ARBA00022670"/>
    </source>
</evidence>
<keyword evidence="4 6" id="KW-0720">Serine protease</keyword>
<feature type="active site" description="Charge relay system" evidence="5 6">
    <location>
        <position position="160"/>
    </location>
</feature>
<dbReference type="PROSITE" id="PS51892">
    <property type="entry name" value="SUBTILASE"/>
    <property type="match status" value="1"/>
</dbReference>
<dbReference type="GO" id="GO:0012505">
    <property type="term" value="C:endomembrane system"/>
    <property type="evidence" value="ECO:0007669"/>
    <property type="project" value="UniProtKB-ARBA"/>
</dbReference>
<dbReference type="InterPro" id="IPR036852">
    <property type="entry name" value="Peptidase_S8/S53_dom_sf"/>
</dbReference>
<dbReference type="EMBL" id="JAIWYP010000009">
    <property type="protein sequence ID" value="KAH3774429.1"/>
    <property type="molecule type" value="Genomic_DNA"/>
</dbReference>
<evidence type="ECO:0000256" key="6">
    <source>
        <dbReference type="PROSITE-ProRule" id="PRU01240"/>
    </source>
</evidence>
<keyword evidence="7" id="KW-1133">Transmembrane helix</keyword>
<dbReference type="PANTHER" id="PTHR42884:SF14">
    <property type="entry name" value="NEUROENDOCRINE CONVERTASE 1"/>
    <property type="match status" value="1"/>
</dbReference>
<evidence type="ECO:0000313" key="9">
    <source>
        <dbReference type="EMBL" id="KAH3774429.1"/>
    </source>
</evidence>
<dbReference type="InterPro" id="IPR002884">
    <property type="entry name" value="P_dom"/>
</dbReference>
<gene>
    <name evidence="9" type="ORF">DPMN_175811</name>
</gene>
<comment type="similarity">
    <text evidence="6">Belongs to the peptidase S8 family.</text>
</comment>
<feature type="domain" description="P/Homo B" evidence="8">
    <location>
        <begin position="404"/>
        <end position="538"/>
    </location>
</feature>
<keyword evidence="7" id="KW-0472">Membrane</keyword>
<dbReference type="SUPFAM" id="SSF49785">
    <property type="entry name" value="Galactose-binding domain-like"/>
    <property type="match status" value="1"/>
</dbReference>
<dbReference type="Proteomes" id="UP000828390">
    <property type="component" value="Unassembled WGS sequence"/>
</dbReference>
<dbReference type="GO" id="GO:0005737">
    <property type="term" value="C:cytoplasm"/>
    <property type="evidence" value="ECO:0007669"/>
    <property type="project" value="UniProtKB-ARBA"/>
</dbReference>
<dbReference type="Gene3D" id="3.40.50.200">
    <property type="entry name" value="Peptidase S8/S53 domain"/>
    <property type="match status" value="1"/>
</dbReference>
<evidence type="ECO:0000256" key="2">
    <source>
        <dbReference type="ARBA" id="ARBA00022685"/>
    </source>
</evidence>
<organism evidence="9 10">
    <name type="scientific">Dreissena polymorpha</name>
    <name type="common">Zebra mussel</name>
    <name type="synonym">Mytilus polymorpha</name>
    <dbReference type="NCBI Taxonomy" id="45954"/>
    <lineage>
        <taxon>Eukaryota</taxon>
        <taxon>Metazoa</taxon>
        <taxon>Spiralia</taxon>
        <taxon>Lophotrochozoa</taxon>
        <taxon>Mollusca</taxon>
        <taxon>Bivalvia</taxon>
        <taxon>Autobranchia</taxon>
        <taxon>Heteroconchia</taxon>
        <taxon>Euheterodonta</taxon>
        <taxon>Imparidentia</taxon>
        <taxon>Neoheterodontei</taxon>
        <taxon>Myida</taxon>
        <taxon>Dreissenoidea</taxon>
        <taxon>Dreissenidae</taxon>
        <taxon>Dreissena</taxon>
    </lineage>
</organism>
<keyword evidence="3 6" id="KW-0378">Hydrolase</keyword>
<accession>A0A9D4E5U1</accession>
<feature type="active site" description="Charge relay system" evidence="5 6">
    <location>
        <position position="114"/>
    </location>
</feature>
<feature type="transmembrane region" description="Helical" evidence="7">
    <location>
        <begin position="557"/>
        <end position="580"/>
    </location>
</feature>
<dbReference type="GO" id="GO:0004252">
    <property type="term" value="F:serine-type endopeptidase activity"/>
    <property type="evidence" value="ECO:0007669"/>
    <property type="project" value="UniProtKB-UniRule"/>
</dbReference>
<keyword evidence="7" id="KW-0812">Transmembrane</keyword>
<dbReference type="InterPro" id="IPR015500">
    <property type="entry name" value="Peptidase_S8_subtilisin-rel"/>
</dbReference>
<dbReference type="AlphaFoldDB" id="A0A9D4E5U1"/>
<evidence type="ECO:0000313" key="10">
    <source>
        <dbReference type="Proteomes" id="UP000828390"/>
    </source>
</evidence>
<comment type="caution">
    <text evidence="9">The sequence shown here is derived from an EMBL/GenBank/DDBJ whole genome shotgun (WGS) entry which is preliminary data.</text>
</comment>
<dbReference type="PANTHER" id="PTHR42884">
    <property type="entry name" value="PROPROTEIN CONVERTASE SUBTILISIN/KEXIN-RELATED"/>
    <property type="match status" value="1"/>
</dbReference>
<dbReference type="GO" id="GO:0016020">
    <property type="term" value="C:membrane"/>
    <property type="evidence" value="ECO:0007669"/>
    <property type="project" value="TreeGrafter"/>
</dbReference>
<dbReference type="SUPFAM" id="SSF52743">
    <property type="entry name" value="Subtilisin-like"/>
    <property type="match status" value="1"/>
</dbReference>
<dbReference type="Gene3D" id="2.60.120.260">
    <property type="entry name" value="Galactose-binding domain-like"/>
    <property type="match status" value="1"/>
</dbReference>
<dbReference type="InterPro" id="IPR008979">
    <property type="entry name" value="Galactose-bd-like_sf"/>
</dbReference>
<keyword evidence="1 6" id="KW-0645">Protease</keyword>
<dbReference type="Pfam" id="PF01483">
    <property type="entry name" value="P_proprotein"/>
    <property type="match status" value="1"/>
</dbReference>
<keyword evidence="10" id="KW-1185">Reference proteome</keyword>
<dbReference type="PRINTS" id="PR00723">
    <property type="entry name" value="SUBTILISIN"/>
</dbReference>
<reference evidence="9" key="2">
    <citation type="submission" date="2020-11" db="EMBL/GenBank/DDBJ databases">
        <authorList>
            <person name="McCartney M.A."/>
            <person name="Auch B."/>
            <person name="Kono T."/>
            <person name="Mallez S."/>
            <person name="Becker A."/>
            <person name="Gohl D.M."/>
            <person name="Silverstein K.A.T."/>
            <person name="Koren S."/>
            <person name="Bechman K.B."/>
            <person name="Herman A."/>
            <person name="Abrahante J.E."/>
            <person name="Garbe J."/>
        </authorList>
    </citation>
    <scope>NUCLEOTIDE SEQUENCE</scope>
    <source>
        <strain evidence="9">Duluth1</strain>
        <tissue evidence="9">Whole animal</tissue>
    </source>
</reference>
<dbReference type="PROSITE" id="PS51829">
    <property type="entry name" value="P_HOMO_B"/>
    <property type="match status" value="1"/>
</dbReference>
<dbReference type="GO" id="GO:0016485">
    <property type="term" value="P:protein processing"/>
    <property type="evidence" value="ECO:0007669"/>
    <property type="project" value="TreeGrafter"/>
</dbReference>
<evidence type="ECO:0000259" key="8">
    <source>
        <dbReference type="PROSITE" id="PS51829"/>
    </source>
</evidence>
<sequence length="583" mass="63130">MFRINTVDVDYVKKALKVDYSFLNEIMPEIYVFRHRNMSGALPADKLHQTMLNANGKIKNIEQVKEVSLKAVQSDEEHLQALTANSRPQKFGMGIEEAWAENRTGQGITVAILDVGVNIKHELLTECIDKELSRNFVSQSSDVRPDYQMGYKEFLSYADHGTNMCGIIAASGDTRYECDKGIANKAKVAVYKIATVDALRMCRPCMAMDHVASGLSFMQNKISIFTNGFAFQDQFQESDFAINDAIEKGSINGRYGRGSLYLFPSGELGNGLANNPFTIVVSSVGYNGSVPNTVSNSAAVLTSAMSAGKSVNTKSLMTTSGKPGMTCEKFGGSSAATAIVSAIAALVLQTNPQLTRRDVMHILVRSSEHQSVTQGVANFHRNGAGFFYHGVFGFGLLNAQKATTLAASWKPVESLVVVDKTSPSTFRCNTNKCTINVTCADGSGCVTKVEDVRVRVTFGVTDPSSTRLLLTSPSGTRSVLIDTGQVNSADVVRDVWMRSVNFWGEDGTGVWTVELDVPDGKESQFTVSGFTLYGIGIPPLTGLPFNDSSIPLVKRSALGASLAVLYPVLIFTAAGLFFYYKMS</sequence>
<dbReference type="Pfam" id="PF00082">
    <property type="entry name" value="Peptidase_S8"/>
    <property type="match status" value="1"/>
</dbReference>
<keyword evidence="2" id="KW-0165">Cleavage on pair of basic residues</keyword>
<name>A0A9D4E5U1_DREPO</name>